<dbReference type="Gene3D" id="3.80.10.10">
    <property type="entry name" value="Ribonuclease Inhibitor"/>
    <property type="match status" value="4"/>
</dbReference>
<keyword evidence="15" id="KW-0407">Ion channel</keyword>
<keyword evidence="12" id="KW-0406">Ion transport</keyword>
<comment type="catalytic activity">
    <reaction evidence="18">
        <text>chloride(in) = chloride(out)</text>
        <dbReference type="Rhea" id="RHEA:29823"/>
        <dbReference type="ChEBI" id="CHEBI:17996"/>
    </reaction>
</comment>
<keyword evidence="11 25" id="KW-1133">Transmembrane helix</keyword>
<comment type="catalytic activity">
    <reaction evidence="17">
        <text>taurine(out) = taurine(in)</text>
        <dbReference type="Rhea" id="RHEA:66328"/>
        <dbReference type="ChEBI" id="CHEBI:507393"/>
    </reaction>
</comment>
<evidence type="ECO:0000256" key="16">
    <source>
        <dbReference type="ARBA" id="ARBA00024145"/>
    </source>
</evidence>
<dbReference type="Pfam" id="PF23598">
    <property type="entry name" value="LRR_14"/>
    <property type="match status" value="2"/>
</dbReference>
<dbReference type="Pfam" id="PF13855">
    <property type="entry name" value="LRR_8"/>
    <property type="match status" value="2"/>
</dbReference>
<evidence type="ECO:0000256" key="7">
    <source>
        <dbReference type="ARBA" id="ARBA00022614"/>
    </source>
</evidence>
<gene>
    <name evidence="29" type="primary">LOC115464326</name>
</gene>
<dbReference type="InterPro" id="IPR003591">
    <property type="entry name" value="Leu-rich_rpt_typical-subtyp"/>
</dbReference>
<evidence type="ECO:0000256" key="22">
    <source>
        <dbReference type="ARBA" id="ARBA00061822"/>
    </source>
</evidence>
<keyword evidence="7" id="KW-0433">Leucine-rich repeat</keyword>
<organism evidence="28 29">
    <name type="scientific">Microcaecilia unicolor</name>
    <dbReference type="NCBI Taxonomy" id="1415580"/>
    <lineage>
        <taxon>Eukaryota</taxon>
        <taxon>Metazoa</taxon>
        <taxon>Chordata</taxon>
        <taxon>Craniata</taxon>
        <taxon>Vertebrata</taxon>
        <taxon>Euteleostomi</taxon>
        <taxon>Amphibia</taxon>
        <taxon>Gymnophiona</taxon>
        <taxon>Siphonopidae</taxon>
        <taxon>Microcaecilia</taxon>
    </lineage>
</organism>
<evidence type="ECO:0000259" key="27">
    <source>
        <dbReference type="Pfam" id="PF23598"/>
    </source>
</evidence>
<evidence type="ECO:0000256" key="2">
    <source>
        <dbReference type="ARBA" id="ARBA00004477"/>
    </source>
</evidence>
<dbReference type="GO" id="GO:0034220">
    <property type="term" value="P:monoatomic ion transmembrane transport"/>
    <property type="evidence" value="ECO:0007669"/>
    <property type="project" value="UniProtKB-KW"/>
</dbReference>
<feature type="transmembrane region" description="Helical" evidence="25">
    <location>
        <begin position="319"/>
        <end position="341"/>
    </location>
</feature>
<evidence type="ECO:0000259" key="26">
    <source>
        <dbReference type="Pfam" id="PF12534"/>
    </source>
</evidence>
<dbReference type="GO" id="GO:0005886">
    <property type="term" value="C:plasma membrane"/>
    <property type="evidence" value="ECO:0007669"/>
    <property type="project" value="UniProtKB-SubCell"/>
</dbReference>
<dbReference type="InterPro" id="IPR032675">
    <property type="entry name" value="LRR_dom_sf"/>
</dbReference>
<proteinExistence type="inferred from homology"/>
<comment type="subunit">
    <text evidence="22">Heterohexamer; oligomerizes with other LRRC8 proteins (lrrc8a, lrrc8c, lrrc8d and/or lrrc8b) to form a heterohexamer. Detected in a channel complex that contains lrrc8a, lrrc8c and lrrc8e. In vivo, the subunit composition may depend primarily on expression levels, and heterooligomeric channels containing various proportions of the different LRRC8 proteins may coexist.</text>
</comment>
<dbReference type="RefSeq" id="XP_030050575.1">
    <property type="nucleotide sequence ID" value="XM_030194715.1"/>
</dbReference>
<keyword evidence="10" id="KW-0256">Endoplasmic reticulum</keyword>
<keyword evidence="28" id="KW-1185">Reference proteome</keyword>
<feature type="transmembrane region" description="Helical" evidence="25">
    <location>
        <begin position="27"/>
        <end position="48"/>
    </location>
</feature>
<dbReference type="SUPFAM" id="SSF52058">
    <property type="entry name" value="L domain-like"/>
    <property type="match status" value="2"/>
</dbReference>
<feature type="transmembrane region" description="Helical" evidence="25">
    <location>
        <begin position="892"/>
        <end position="913"/>
    </location>
</feature>
<evidence type="ECO:0000256" key="23">
    <source>
        <dbReference type="SAM" id="Coils"/>
    </source>
</evidence>
<evidence type="ECO:0000256" key="14">
    <source>
        <dbReference type="ARBA" id="ARBA00023157"/>
    </source>
</evidence>
<feature type="transmembrane region" description="Helical" evidence="25">
    <location>
        <begin position="269"/>
        <end position="290"/>
    </location>
</feature>
<protein>
    <recommendedName>
        <fullName evidence="20">Volume-regulated anion channel subunit LRRC8E</fullName>
    </recommendedName>
    <alternativeName>
        <fullName evidence="21">Leucine-rich repeat-containing protein 8E</fullName>
    </alternativeName>
</protein>
<dbReference type="GO" id="GO:0005765">
    <property type="term" value="C:lysosomal membrane"/>
    <property type="evidence" value="ECO:0007669"/>
    <property type="project" value="UniProtKB-SubCell"/>
</dbReference>
<evidence type="ECO:0000256" key="5">
    <source>
        <dbReference type="ARBA" id="ARBA00022448"/>
    </source>
</evidence>
<comment type="similarity">
    <text evidence="4">Belongs to the LRRC8 family.</text>
</comment>
<evidence type="ECO:0000313" key="29">
    <source>
        <dbReference type="RefSeq" id="XP_030050575.1"/>
    </source>
</evidence>
<evidence type="ECO:0000256" key="21">
    <source>
        <dbReference type="ARBA" id="ARBA00044211"/>
    </source>
</evidence>
<comment type="subcellular location">
    <subcellularLocation>
        <location evidence="3">Cell membrane</location>
        <topology evidence="3">Multi-pass membrane protein</topology>
    </subcellularLocation>
    <subcellularLocation>
        <location evidence="2">Endoplasmic reticulum membrane</location>
        <topology evidence="2">Multi-pass membrane protein</topology>
    </subcellularLocation>
    <subcellularLocation>
        <location evidence="1">Lysosome membrane</location>
        <topology evidence="1">Multi-pass membrane protein</topology>
    </subcellularLocation>
</comment>
<feature type="domain" description="LRRC8 pannexin-like TM region" evidence="26">
    <location>
        <begin position="1"/>
        <end position="337"/>
    </location>
</feature>
<dbReference type="PANTHER" id="PTHR48051">
    <property type="match status" value="1"/>
</dbReference>
<evidence type="ECO:0000256" key="12">
    <source>
        <dbReference type="ARBA" id="ARBA00023065"/>
    </source>
</evidence>
<dbReference type="InterPro" id="IPR050216">
    <property type="entry name" value="LRR_domain-containing"/>
</dbReference>
<evidence type="ECO:0000256" key="18">
    <source>
        <dbReference type="ARBA" id="ARBA00024167"/>
    </source>
</evidence>
<feature type="compositionally biased region" description="Polar residues" evidence="24">
    <location>
        <begin position="931"/>
        <end position="955"/>
    </location>
</feature>
<evidence type="ECO:0000256" key="25">
    <source>
        <dbReference type="SAM" id="Phobius"/>
    </source>
</evidence>
<feature type="transmembrane region" description="Helical" evidence="25">
    <location>
        <begin position="999"/>
        <end position="1019"/>
    </location>
</feature>
<comment type="catalytic activity">
    <reaction evidence="19">
        <text>2',3'-cGAMP(out) = 2',3'-cGAMP(in)</text>
        <dbReference type="Rhea" id="RHEA:66320"/>
        <dbReference type="ChEBI" id="CHEBI:143093"/>
    </reaction>
    <physiologicalReaction direction="left-to-right" evidence="19">
        <dbReference type="Rhea" id="RHEA:66321"/>
    </physiologicalReaction>
    <physiologicalReaction direction="right-to-left" evidence="19">
        <dbReference type="Rhea" id="RHEA:66322"/>
    </physiologicalReaction>
</comment>
<feature type="region of interest" description="Disordered" evidence="24">
    <location>
        <begin position="926"/>
        <end position="955"/>
    </location>
</feature>
<evidence type="ECO:0000256" key="4">
    <source>
        <dbReference type="ARBA" id="ARBA00010471"/>
    </source>
</evidence>
<evidence type="ECO:0000256" key="19">
    <source>
        <dbReference type="ARBA" id="ARBA00043750"/>
    </source>
</evidence>
<evidence type="ECO:0000256" key="24">
    <source>
        <dbReference type="SAM" id="MobiDB-lite"/>
    </source>
</evidence>
<dbReference type="OrthoDB" id="2021138at2759"/>
<evidence type="ECO:0000256" key="13">
    <source>
        <dbReference type="ARBA" id="ARBA00023136"/>
    </source>
</evidence>
<feature type="transmembrane region" description="Helical" evidence="25">
    <location>
        <begin position="1192"/>
        <end position="1214"/>
    </location>
</feature>
<dbReference type="FunFam" id="3.80.10.10:FF:000123">
    <property type="entry name" value="Volume-regulated anion channel subunit LRRC8D"/>
    <property type="match status" value="1"/>
</dbReference>
<feature type="transmembrane region" description="Helical" evidence="25">
    <location>
        <begin position="126"/>
        <end position="146"/>
    </location>
</feature>
<dbReference type="InterPro" id="IPR021040">
    <property type="entry name" value="LRRC8_Pannexin-like"/>
</dbReference>
<dbReference type="PROSITE" id="PS51450">
    <property type="entry name" value="LRR"/>
    <property type="match status" value="7"/>
</dbReference>
<keyword evidence="13 25" id="KW-0472">Membrane</keyword>
<evidence type="ECO:0000256" key="1">
    <source>
        <dbReference type="ARBA" id="ARBA00004155"/>
    </source>
</evidence>
<evidence type="ECO:0000256" key="3">
    <source>
        <dbReference type="ARBA" id="ARBA00004651"/>
    </source>
</evidence>
<evidence type="ECO:0000256" key="9">
    <source>
        <dbReference type="ARBA" id="ARBA00022737"/>
    </source>
</evidence>
<evidence type="ECO:0000256" key="8">
    <source>
        <dbReference type="ARBA" id="ARBA00022692"/>
    </source>
</evidence>
<name>A0A6P7XIT4_9AMPH</name>
<keyword evidence="6" id="KW-1003">Cell membrane</keyword>
<evidence type="ECO:0000256" key="17">
    <source>
        <dbReference type="ARBA" id="ARBA00024158"/>
    </source>
</evidence>
<evidence type="ECO:0000256" key="6">
    <source>
        <dbReference type="ARBA" id="ARBA00022475"/>
    </source>
</evidence>
<feature type="coiled-coil region" evidence="23">
    <location>
        <begin position="799"/>
        <end position="858"/>
    </location>
</feature>
<dbReference type="InterPro" id="IPR001611">
    <property type="entry name" value="Leu-rich_rpt"/>
</dbReference>
<keyword evidence="23" id="KW-0175">Coiled coil</keyword>
<evidence type="ECO:0000313" key="28">
    <source>
        <dbReference type="Proteomes" id="UP000515156"/>
    </source>
</evidence>
<dbReference type="GO" id="GO:0005789">
    <property type="term" value="C:endoplasmic reticulum membrane"/>
    <property type="evidence" value="ECO:0007669"/>
    <property type="project" value="UniProtKB-SubCell"/>
</dbReference>
<keyword evidence="14" id="KW-1015">Disulfide bond</keyword>
<dbReference type="SMART" id="SM00365">
    <property type="entry name" value="LRR_SD22"/>
    <property type="match status" value="5"/>
</dbReference>
<feature type="domain" description="Disease resistance R13L4/SHOC-2-like LRR" evidence="27">
    <location>
        <begin position="1450"/>
        <end position="1540"/>
    </location>
</feature>
<reference evidence="29" key="1">
    <citation type="submission" date="2025-08" db="UniProtKB">
        <authorList>
            <consortium name="RefSeq"/>
        </authorList>
    </citation>
    <scope>IDENTIFICATION</scope>
</reference>
<sequence>MIPVAEFKQFTEQQPAFKVLKPWWDVLTEYITVAMLMIGVFGCTLQVMQDKIICLPNHISADGIADVTCEEFTKRAFNASKQTPSDTSTKAEVREMNGLKNNLDIQQYSFINQMCYETALHWYAKYFPYLVVIHTLIFMICGNFWFKFPGTSSKIEHFISILGKCFDSPWTTRALSEVSGENQEKVNQDLEKDFKPSILENSEVSPTKDPSIVPVPDKIVAENSTASLLDKKEGEQAKALFEKVKKFRLHVEEGDILYSMYMRQTILKVCQFLLITIYNAALVGNIHFIVPCSVKMEDMTGYDNFCCNHTKAHLFSKLAICYICFLGVYGLTCFYTLYWLFHRPLKEYSFKIVREETGISDIPDVKNDFAFMLYLIDQYDSLYSKRFAVFLSEVSENKLMQLNLNHEWTVDKLRQKLQKNPQNRLELHLFKLSGLPDTIFEVTEIEALKLEMITDITIPPIISKLVNLEELSLYNCPVKLQYASLTYLRDHLKVARIKFEDIREIPLWIYNLRSLEELHLIGFLSQDLSKTISLESLRELKNLKVLDLKSNLSKVPPTITDVATHLQKLCIHNDGTKLVTLNNLKKLVFLRELELIHCELERIPHAVFSLTNLQQLDLKENCLNTIEEILSFQHCRKLTSLKLWCNHIAYIPDHVRKLRSLEELYLNRNKILILPTQLFLCNKLRHLDVSNNEIREIPPEVGILQCLQYFAVTSNCIETLPIELFFCRKLKTLKLGNNRLTVLSPRVANLTLLTKLELKGNQLEVLPLEIGECTSLKRSGLIVENTLYDLLPSELRERMSEEALRYQRFKNRIETLETRADKSALNMVQLQEKADLRIRKLELELEDLSNRNRRNDIRIIGLKEGMLSITEATALNEDQSSFKTLKPWWDVLMDYLVVLMLMVSIFSGTLLIYKDNMLCLPTDDDLPNESAGKNPSDSSSHAPTPQTGVTVTGSRTTHLTPSSVADIAKGGHSTNLDFQQYLYINRVCYQRVLPWYSKYSPYLALMHSLILMVSSNFWFKYPKTSAKLEHFLSILRKCFESPWTTKALSETACQNSEEEPRRLKACMSRVLDRSTDEPNSPSSSYKGDTPFAISDISSTTILDKKDGEQAKALFEKIRKFRAHTEDTDLIYKVYVGQTLFKVFKFLFILGYTSWFVGAIEFKHICKPGIQNLTGYSVFYCTHNLAFILQKLLIAYMVLVCIYGLVGIYTLFWIFTQSLREYSFEKVREESSFSDIPDVRNDFAFLLHMADQYDQLYSKRFAIFLSAVSENKLLEMNLNYEWTYEKLRQQVSRDANGRLELQLFMLPGLPRAVFQMTDLEVLKLELIPDVKLPSKISKMTWLKELYLYHCPAKVEHVAFTFLKDHLKVLHIKFTDIDEIPLWVYSLKGLLELHLSGYLNSVHNKVIALDSLKELKNLKILTMKTNLTKIPSTVVELASHLFKLAIQNDGTKLIIMSNLKKMVNLRELELHHCELEKIPHAVFNLTHLQTLDLKSNGIQTVEELECFHHLRRLTCLKLWHNSITFIPAAIGHIQNLEQLFLSHNRIETLPNDLFSLLKLRHLDLSNNLISIIPQQIGQLELLHIFSVSNNKIETLPCELFKCIKLKMLHLGNNKLSCFPAEIGELIQLSSLELKGNSLESLPSELGLCPFLKKSGLIVEEGLFDTLPSDVKERMTE</sequence>
<evidence type="ECO:0000256" key="11">
    <source>
        <dbReference type="ARBA" id="ARBA00022989"/>
    </source>
</evidence>
<dbReference type="SUPFAM" id="SSF52047">
    <property type="entry name" value="RNI-like"/>
    <property type="match status" value="1"/>
</dbReference>
<feature type="domain" description="LRRC8 pannexin-like TM region" evidence="26">
    <location>
        <begin position="866"/>
        <end position="1210"/>
    </location>
</feature>
<dbReference type="Pfam" id="PF12534">
    <property type="entry name" value="Pannexin_like"/>
    <property type="match status" value="2"/>
</dbReference>
<comment type="catalytic activity">
    <reaction evidence="16">
        <text>iodide(out) = iodide(in)</text>
        <dbReference type="Rhea" id="RHEA:66324"/>
        <dbReference type="ChEBI" id="CHEBI:16382"/>
    </reaction>
</comment>
<dbReference type="InParanoid" id="A0A6P7XIT4"/>
<dbReference type="PANTHER" id="PTHR48051:SF58">
    <property type="entry name" value="VOLUME-REGULATED ANION CHANNEL SUBUNIT LRRC8E"/>
    <property type="match status" value="1"/>
</dbReference>
<evidence type="ECO:0000256" key="10">
    <source>
        <dbReference type="ARBA" id="ARBA00022824"/>
    </source>
</evidence>
<dbReference type="KEGG" id="muo:115464326"/>
<dbReference type="InterPro" id="IPR055414">
    <property type="entry name" value="LRR_R13L4/SHOC2-like"/>
</dbReference>
<dbReference type="Proteomes" id="UP000515156">
    <property type="component" value="Chromosome 3"/>
</dbReference>
<dbReference type="FunFam" id="3.80.10.10:FF:000156">
    <property type="entry name" value="volume-regulated anion channel subunit LRRC8C isoform X2"/>
    <property type="match status" value="1"/>
</dbReference>
<evidence type="ECO:0000256" key="15">
    <source>
        <dbReference type="ARBA" id="ARBA00023303"/>
    </source>
</evidence>
<dbReference type="GeneID" id="115464326"/>
<dbReference type="SMART" id="SM00369">
    <property type="entry name" value="LRR_TYP"/>
    <property type="match status" value="15"/>
</dbReference>
<accession>A0A6P7XIT4</accession>
<feature type="domain" description="Disease resistance R13L4/SHOC-2-like LRR" evidence="27">
    <location>
        <begin position="1549"/>
        <end position="1634"/>
    </location>
</feature>
<keyword evidence="8 25" id="KW-0812">Transmembrane</keyword>
<evidence type="ECO:0000256" key="20">
    <source>
        <dbReference type="ARBA" id="ARBA00044118"/>
    </source>
</evidence>
<keyword evidence="9" id="KW-0677">Repeat</keyword>
<keyword evidence="5" id="KW-0813">Transport</keyword>